<dbReference type="Pfam" id="PF07007">
    <property type="entry name" value="LprI"/>
    <property type="match status" value="1"/>
</dbReference>
<comment type="caution">
    <text evidence="2">The sequence shown here is derived from an EMBL/GenBank/DDBJ whole genome shotgun (WGS) entry which is preliminary data.</text>
</comment>
<gene>
    <name evidence="2" type="ORF">FQV37_833</name>
</gene>
<proteinExistence type="predicted"/>
<feature type="domain" description="Lysozyme inhibitor LprI-like N-terminal" evidence="1">
    <location>
        <begin position="222"/>
        <end position="313"/>
    </location>
</feature>
<name>A0A6N7BXM0_9GAMM</name>
<dbReference type="Gene3D" id="1.20.1270.180">
    <property type="match status" value="1"/>
</dbReference>
<evidence type="ECO:0000313" key="2">
    <source>
        <dbReference type="EMBL" id="KAF0568425.1"/>
    </source>
</evidence>
<dbReference type="AlphaFoldDB" id="A0A6N7BXM0"/>
<sequence>MMARDAIKEIMELKSRNEFADSHQFYLRLYSLQELLKNNSNKGHLSEEVFKYIPIALVACMEGLFRSLYAEIIDYGEPYSINVEKFNNSNKKFDYNIVNAIQSKKLTIGEFISHTLSCNNISDIDNNISILLGIKFLHELNNFETQSVFDEQRLINSSFKNNANKILKSVATVFELRHIFCHEFGIKVEINEDFIQEVFSDTKIFLENTTDFIQSKLYPDAPETQTDMNIHAHNEFDKIDIKLEGYINKLINKDFTDMLDFDKDLFKESILKWKKYRESEAEYKSSVVEGGSMQPMIYSMSMHTTTLRKIKELEEDYPDLF</sequence>
<reference evidence="2 3" key="1">
    <citation type="submission" date="2019-09" db="EMBL/GenBank/DDBJ databases">
        <title>Draft genome sequence of Psychrobacter nivimaris LAMA 639, in search for biotechnological relevant genes.</title>
        <authorList>
            <person name="Lima A.O.S."/>
            <person name="Staloch B.E.K."/>
            <person name="Freitas R.C."/>
            <person name="Niero H."/>
            <person name="Silva M.A.C."/>
        </authorList>
    </citation>
    <scope>NUCLEOTIDE SEQUENCE [LARGE SCALE GENOMIC DNA]</scope>
    <source>
        <strain evidence="2 3">LAMA 639</strain>
    </source>
</reference>
<protein>
    <recommendedName>
        <fullName evidence="1">Lysozyme inhibitor LprI-like N-terminal domain-containing protein</fullName>
    </recommendedName>
</protein>
<accession>A0A6N7BXM0</accession>
<evidence type="ECO:0000313" key="3">
    <source>
        <dbReference type="Proteomes" id="UP000471465"/>
    </source>
</evidence>
<organism evidence="2 3">
    <name type="scientific">Psychrobacter nivimaris</name>
    <dbReference type="NCBI Taxonomy" id="281738"/>
    <lineage>
        <taxon>Bacteria</taxon>
        <taxon>Pseudomonadati</taxon>
        <taxon>Pseudomonadota</taxon>
        <taxon>Gammaproteobacteria</taxon>
        <taxon>Moraxellales</taxon>
        <taxon>Moraxellaceae</taxon>
        <taxon>Psychrobacter</taxon>
    </lineage>
</organism>
<dbReference type="InterPro" id="IPR009739">
    <property type="entry name" value="LprI-like_N"/>
</dbReference>
<evidence type="ECO:0000259" key="1">
    <source>
        <dbReference type="Pfam" id="PF07007"/>
    </source>
</evidence>
<dbReference type="EMBL" id="VZIZ01000019">
    <property type="protein sequence ID" value="KAF0568425.1"/>
    <property type="molecule type" value="Genomic_DNA"/>
</dbReference>
<keyword evidence="3" id="KW-1185">Reference proteome</keyword>
<dbReference type="Proteomes" id="UP000471465">
    <property type="component" value="Unassembled WGS sequence"/>
</dbReference>